<evidence type="ECO:0000256" key="1">
    <source>
        <dbReference type="ARBA" id="ARBA00022679"/>
    </source>
</evidence>
<evidence type="ECO:0000313" key="6">
    <source>
        <dbReference type="EMBL" id="PHM29942.1"/>
    </source>
</evidence>
<dbReference type="AlphaFoldDB" id="A0A2D0J605"/>
<sequence length="312" mass="36461">MLNSYGKTEISEYLSKINKSLEKREQISQSDILELHDKSHILYMVDRINKENKGVNIKVVNDVSQFPVYIENMIDNKENSARFIVFVNDRVFFLSHAVVFDCYHFKNRGISILGIESGNSRLSDFPLEMAKRCEKLNFNNVHNKVSLHILSTRQQNSGTECMIYSLALAKMLFKEREKLLSLHEKNLNDDFEVEETLKSVVKQSDTDKYLLPSLMKHCQSTRRVKEYLSTELDRGIFGNLNKNTYKVNKLNETLLRRHERTLTSESIPVKLNIPGKNEFIESNVIRRGITYNNSIFLKRKRDIEKLLGIYKK</sequence>
<evidence type="ECO:0000256" key="2">
    <source>
        <dbReference type="ARBA" id="ARBA00023315"/>
    </source>
</evidence>
<evidence type="ECO:0000313" key="7">
    <source>
        <dbReference type="Proteomes" id="UP000225833"/>
    </source>
</evidence>
<comment type="similarity">
    <text evidence="3">Belongs to the acetyltransferase YopJ family.</text>
</comment>
<dbReference type="EMBL" id="NIBS01000001">
    <property type="protein sequence ID" value="PHM29942.1"/>
    <property type="molecule type" value="Genomic_DNA"/>
</dbReference>
<gene>
    <name evidence="6" type="ORF">Xbud_00499</name>
</gene>
<evidence type="ECO:0000256" key="3">
    <source>
        <dbReference type="ARBA" id="ARBA00023785"/>
    </source>
</evidence>
<proteinExistence type="inferred from homology"/>
<protein>
    <submittedName>
        <fullName evidence="6">Type III secretion system effector VopA, acetyltransferase</fullName>
    </submittedName>
</protein>
<accession>A0A2D0J605</accession>
<evidence type="ECO:0000256" key="4">
    <source>
        <dbReference type="ARBA" id="ARBA00048364"/>
    </source>
</evidence>
<keyword evidence="1 6" id="KW-0808">Transferase</keyword>
<dbReference type="InterPro" id="IPR005083">
    <property type="entry name" value="YopJ-like"/>
</dbReference>
<dbReference type="Proteomes" id="UP000225833">
    <property type="component" value="Unassembled WGS sequence"/>
</dbReference>
<dbReference type="RefSeq" id="WP_169923013.1">
    <property type="nucleotide sequence ID" value="NZ_CAWNNJ010000001.1"/>
</dbReference>
<name>A0A2D0J605_XENBU</name>
<comment type="catalytic activity">
    <reaction evidence="4">
        <text>L-threonyl-[protein] + acetyl-CoA = O-acetyl-L-threonyl-[protein] + CoA</text>
        <dbReference type="Rhea" id="RHEA:65340"/>
        <dbReference type="Rhea" id="RHEA-COMP:11060"/>
        <dbReference type="Rhea" id="RHEA-COMP:16780"/>
        <dbReference type="ChEBI" id="CHEBI:30013"/>
        <dbReference type="ChEBI" id="CHEBI:57287"/>
        <dbReference type="ChEBI" id="CHEBI:57288"/>
        <dbReference type="ChEBI" id="CHEBI:141025"/>
    </reaction>
    <physiologicalReaction direction="left-to-right" evidence="4">
        <dbReference type="Rhea" id="RHEA:65341"/>
    </physiologicalReaction>
</comment>
<reference evidence="6 7" key="1">
    <citation type="journal article" date="2017" name="Nat. Microbiol.">
        <title>Natural product diversity associated with the nematode symbionts Photorhabdus and Xenorhabdus.</title>
        <authorList>
            <person name="Tobias N.J."/>
            <person name="Wolff H."/>
            <person name="Djahanschiri B."/>
            <person name="Grundmann F."/>
            <person name="Kronenwerth M."/>
            <person name="Shi Y.M."/>
            <person name="Simonyi S."/>
            <person name="Grun P."/>
            <person name="Shapiro-Ilan D."/>
            <person name="Pidot S.J."/>
            <person name="Stinear T.P."/>
            <person name="Ebersberger I."/>
            <person name="Bode H.B."/>
        </authorList>
    </citation>
    <scope>NUCLEOTIDE SEQUENCE [LARGE SCALE GENOMIC DNA]</scope>
    <source>
        <strain evidence="6 7">DSM 16342</strain>
    </source>
</reference>
<keyword evidence="2" id="KW-0012">Acyltransferase</keyword>
<dbReference type="GO" id="GO:0016746">
    <property type="term" value="F:acyltransferase activity"/>
    <property type="evidence" value="ECO:0007669"/>
    <property type="project" value="UniProtKB-KW"/>
</dbReference>
<evidence type="ECO:0000256" key="5">
    <source>
        <dbReference type="ARBA" id="ARBA00048662"/>
    </source>
</evidence>
<comment type="caution">
    <text evidence="6">The sequence shown here is derived from an EMBL/GenBank/DDBJ whole genome shotgun (WGS) entry which is preliminary data.</text>
</comment>
<comment type="catalytic activity">
    <reaction evidence="5">
        <text>L-seryl-[protein] + acetyl-CoA = O-acetyl-L-seryl-[protein] + CoA</text>
        <dbReference type="Rhea" id="RHEA:59392"/>
        <dbReference type="Rhea" id="RHEA-COMP:9863"/>
        <dbReference type="Rhea" id="RHEA-COMP:15352"/>
        <dbReference type="ChEBI" id="CHEBI:29999"/>
        <dbReference type="ChEBI" id="CHEBI:57287"/>
        <dbReference type="ChEBI" id="CHEBI:57288"/>
        <dbReference type="ChEBI" id="CHEBI:141128"/>
    </reaction>
    <physiologicalReaction direction="left-to-right" evidence="5">
        <dbReference type="Rhea" id="RHEA:59393"/>
    </physiologicalReaction>
</comment>
<organism evidence="6 7">
    <name type="scientific">Xenorhabdus budapestensis</name>
    <dbReference type="NCBI Taxonomy" id="290110"/>
    <lineage>
        <taxon>Bacteria</taxon>
        <taxon>Pseudomonadati</taxon>
        <taxon>Pseudomonadota</taxon>
        <taxon>Gammaproteobacteria</taxon>
        <taxon>Enterobacterales</taxon>
        <taxon>Morganellaceae</taxon>
        <taxon>Xenorhabdus</taxon>
    </lineage>
</organism>
<dbReference type="Pfam" id="PF03421">
    <property type="entry name" value="Acetyltransf_14"/>
    <property type="match status" value="1"/>
</dbReference>